<dbReference type="OrthoDB" id="8297030at2759"/>
<evidence type="ECO:0000313" key="3">
    <source>
        <dbReference type="Proteomes" id="UP000708208"/>
    </source>
</evidence>
<reference evidence="2" key="1">
    <citation type="submission" date="2021-06" db="EMBL/GenBank/DDBJ databases">
        <authorList>
            <person name="Hodson N. C."/>
            <person name="Mongue J. A."/>
            <person name="Jaron S. K."/>
        </authorList>
    </citation>
    <scope>NUCLEOTIDE SEQUENCE</scope>
</reference>
<accession>A0A8J2KR91</accession>
<name>A0A8J2KR91_9HEXA</name>
<protein>
    <submittedName>
        <fullName evidence="2">Uncharacterized protein</fullName>
    </submittedName>
</protein>
<feature type="signal peptide" evidence="1">
    <location>
        <begin position="1"/>
        <end position="22"/>
    </location>
</feature>
<dbReference type="EMBL" id="CAJVCH010517808">
    <property type="protein sequence ID" value="CAG7821663.1"/>
    <property type="molecule type" value="Genomic_DNA"/>
</dbReference>
<keyword evidence="3" id="KW-1185">Reference proteome</keyword>
<evidence type="ECO:0000256" key="1">
    <source>
        <dbReference type="SAM" id="SignalP"/>
    </source>
</evidence>
<evidence type="ECO:0000313" key="2">
    <source>
        <dbReference type="EMBL" id="CAG7821663.1"/>
    </source>
</evidence>
<dbReference type="AlphaFoldDB" id="A0A8J2KR91"/>
<feature type="chain" id="PRO_5035269376" evidence="1">
    <location>
        <begin position="23"/>
        <end position="282"/>
    </location>
</feature>
<gene>
    <name evidence="2" type="ORF">AFUS01_LOCUS31988</name>
</gene>
<comment type="caution">
    <text evidence="2">The sequence shown here is derived from an EMBL/GenBank/DDBJ whole genome shotgun (WGS) entry which is preliminary data.</text>
</comment>
<dbReference type="Proteomes" id="UP000708208">
    <property type="component" value="Unassembled WGS sequence"/>
</dbReference>
<keyword evidence="1" id="KW-0732">Signal</keyword>
<proteinExistence type="predicted"/>
<sequence length="282" mass="28995">MSQQSFLCLSVLLVFTLRPANSGQMRSEEYFNSYSRDYSQKPAARQLSSTGTAYVEDDFGNYAAASGGHGHGHGGGGGGHGGGHGGGYGGGWGHGGGGGGYGGGGGGHGKGVNTSAKADCNSALGLLGVLGLASYLQSVLRQTTTTMMMMMMPPAGGGGGRKKRDTEGTVDHVRITTKVLPMLSAIGHARDGLIPHHCVHEPICKANRILVDELGEGHGSSVASMVSHAAAKFLNQGNKDTKNSKFLLAAKTGRSKGDCNDYQHCQPLDSLPTYGVPPSGMF</sequence>
<organism evidence="2 3">
    <name type="scientific">Allacma fusca</name>
    <dbReference type="NCBI Taxonomy" id="39272"/>
    <lineage>
        <taxon>Eukaryota</taxon>
        <taxon>Metazoa</taxon>
        <taxon>Ecdysozoa</taxon>
        <taxon>Arthropoda</taxon>
        <taxon>Hexapoda</taxon>
        <taxon>Collembola</taxon>
        <taxon>Symphypleona</taxon>
        <taxon>Sminthuridae</taxon>
        <taxon>Allacma</taxon>
    </lineage>
</organism>